<dbReference type="InterPro" id="IPR004038">
    <property type="entry name" value="Ribosomal_eL8/eL30/eS12/Gad45"/>
</dbReference>
<dbReference type="Pfam" id="PF01248">
    <property type="entry name" value="Ribosomal_L7Ae"/>
    <property type="match status" value="1"/>
</dbReference>
<dbReference type="SUPFAM" id="SSF55315">
    <property type="entry name" value="L30e-like"/>
    <property type="match status" value="1"/>
</dbReference>
<name>A0A133Y7T1_9FIRM</name>
<gene>
    <name evidence="2" type="ORF">HMPREF1872_01314</name>
</gene>
<feature type="domain" description="Ribosomal protein eL8/eL30/eS12/Gadd45" evidence="1">
    <location>
        <begin position="31"/>
        <end position="120"/>
    </location>
</feature>
<sequence length="201" mass="22681">MDLDITAINRNGQTNESDFALPKERAELLEKVQSLLGLARRARHLQLGLTAVTKLIASGEVELIFVASDLAEDSKRKLHNLLASKEHLLKHNYYCCNMFTRAELSAKLDSERAVLALPVDGFSQSLKQSLLTYKELLQANLQDQEIDPSNYFSKLQAVCRTYTKRVTQSKQHKNKLVGQHEQTKGLRQLRGGKIAHVGRDK</sequence>
<dbReference type="AlphaFoldDB" id="A0A133Y7T1"/>
<dbReference type="EMBL" id="LSCV01000042">
    <property type="protein sequence ID" value="KXB39282.1"/>
    <property type="molecule type" value="Genomic_DNA"/>
</dbReference>
<keyword evidence="2" id="KW-0687">Ribonucleoprotein</keyword>
<evidence type="ECO:0000313" key="3">
    <source>
        <dbReference type="Proteomes" id="UP000070080"/>
    </source>
</evidence>
<organism evidence="2 3">
    <name type="scientific">Amygdalobacter nucleatus</name>
    <dbReference type="NCBI Taxonomy" id="3029274"/>
    <lineage>
        <taxon>Bacteria</taxon>
        <taxon>Bacillati</taxon>
        <taxon>Bacillota</taxon>
        <taxon>Clostridia</taxon>
        <taxon>Eubacteriales</taxon>
        <taxon>Oscillospiraceae</taxon>
        <taxon>Amygdalobacter</taxon>
    </lineage>
</organism>
<keyword evidence="3" id="KW-1185">Reference proteome</keyword>
<accession>A0A133Y7T1</accession>
<keyword evidence="2" id="KW-0689">Ribosomal protein</keyword>
<evidence type="ECO:0000259" key="1">
    <source>
        <dbReference type="Pfam" id="PF01248"/>
    </source>
</evidence>
<dbReference type="InterPro" id="IPR029064">
    <property type="entry name" value="Ribosomal_eL30-like_sf"/>
</dbReference>
<proteinExistence type="predicted"/>
<comment type="caution">
    <text evidence="2">The sequence shown here is derived from an EMBL/GenBank/DDBJ whole genome shotgun (WGS) entry which is preliminary data.</text>
</comment>
<dbReference type="Proteomes" id="UP000070080">
    <property type="component" value="Unassembled WGS sequence"/>
</dbReference>
<dbReference type="STRING" id="1497955.HMPREF1872_01314"/>
<protein>
    <submittedName>
        <fullName evidence="2">Ribosomal protein L7Ae</fullName>
    </submittedName>
</protein>
<dbReference type="GO" id="GO:0005840">
    <property type="term" value="C:ribosome"/>
    <property type="evidence" value="ECO:0007669"/>
    <property type="project" value="UniProtKB-KW"/>
</dbReference>
<evidence type="ECO:0000313" key="2">
    <source>
        <dbReference type="EMBL" id="KXB39282.1"/>
    </source>
</evidence>
<reference evidence="3" key="1">
    <citation type="submission" date="2016-01" db="EMBL/GenBank/DDBJ databases">
        <authorList>
            <person name="Mitreva M."/>
            <person name="Pepin K.H."/>
            <person name="Mihindukulasuriya K.A."/>
            <person name="Fulton R."/>
            <person name="Fronick C."/>
            <person name="O'Laughlin M."/>
            <person name="Miner T."/>
            <person name="Herter B."/>
            <person name="Rosa B.A."/>
            <person name="Cordes M."/>
            <person name="Tomlinson C."/>
            <person name="Wollam A."/>
            <person name="Palsikar V.B."/>
            <person name="Mardis E.R."/>
            <person name="Wilson R.K."/>
        </authorList>
    </citation>
    <scope>NUCLEOTIDE SEQUENCE [LARGE SCALE GENOMIC DNA]</scope>
    <source>
        <strain evidence="3">KA00274</strain>
    </source>
</reference>
<dbReference type="OrthoDB" id="9799836at2"/>
<dbReference type="Gene3D" id="3.30.1330.30">
    <property type="match status" value="1"/>
</dbReference>
<dbReference type="RefSeq" id="WP_066714912.1">
    <property type="nucleotide sequence ID" value="NZ_JARFNM010000001.1"/>
</dbReference>